<accession>A0A6N8FYW2</accession>
<dbReference type="OrthoDB" id="510810at2"/>
<dbReference type="Proteomes" id="UP000441797">
    <property type="component" value="Unassembled WGS sequence"/>
</dbReference>
<name>A0A6N8FYW2_9CHRO</name>
<reference evidence="1 2" key="1">
    <citation type="journal article" date="2019" name="Front. Microbiol.">
        <title>Genomic Features for Desiccation Tolerance and Sugar Biosynthesis in the Extremophile Gloeocapsopsis sp. UTEX B3054.</title>
        <authorList>
            <person name="Urrejola C."/>
            <person name="Alcorta J."/>
            <person name="Salas L."/>
            <person name="Vasquez M."/>
            <person name="Polz M.F."/>
            <person name="Vicuna R."/>
            <person name="Diez B."/>
        </authorList>
    </citation>
    <scope>NUCLEOTIDE SEQUENCE [LARGE SCALE GENOMIC DNA]</scope>
    <source>
        <strain evidence="1 2">1H9</strain>
    </source>
</reference>
<sequence>MSLEYKRGIVSIDLNQILAFVKASIELVAQTFSQAIQAEIWQRDVYQCEIEIVGQGFIIFQFREHPWTLIYQVNFVPYSISLETKNAQNFSRLLNTPAIYYKVSLLLEVGC</sequence>
<comment type="caution">
    <text evidence="1">The sequence shown here is derived from an EMBL/GenBank/DDBJ whole genome shotgun (WGS) entry which is preliminary data.</text>
</comment>
<dbReference type="AlphaFoldDB" id="A0A6N8FYW2"/>
<keyword evidence="2" id="KW-1185">Reference proteome</keyword>
<organism evidence="1 2">
    <name type="scientific">Gloeocapsopsis dulcis AAB1 = 1H9</name>
    <dbReference type="NCBI Taxonomy" id="1433147"/>
    <lineage>
        <taxon>Bacteria</taxon>
        <taxon>Bacillati</taxon>
        <taxon>Cyanobacteriota</taxon>
        <taxon>Cyanophyceae</taxon>
        <taxon>Oscillatoriophycideae</taxon>
        <taxon>Chroococcales</taxon>
        <taxon>Chroococcaceae</taxon>
        <taxon>Gloeocapsopsis</taxon>
        <taxon>Gloeocapsopsis dulcis</taxon>
    </lineage>
</organism>
<dbReference type="RefSeq" id="WP_105222174.1">
    <property type="nucleotide sequence ID" value="NZ_CAWNSU010000001.1"/>
</dbReference>
<evidence type="ECO:0000313" key="1">
    <source>
        <dbReference type="EMBL" id="MUL37914.1"/>
    </source>
</evidence>
<evidence type="ECO:0000313" key="2">
    <source>
        <dbReference type="Proteomes" id="UP000441797"/>
    </source>
</evidence>
<dbReference type="EMBL" id="NAPY01000029">
    <property type="protein sequence ID" value="MUL37914.1"/>
    <property type="molecule type" value="Genomic_DNA"/>
</dbReference>
<proteinExistence type="predicted"/>
<gene>
    <name evidence="1" type="ORF">BWI75_16660</name>
</gene>
<protein>
    <submittedName>
        <fullName evidence="1">Uncharacterized protein</fullName>
    </submittedName>
</protein>